<dbReference type="STRING" id="231916.A0A409VZG2"/>
<accession>A0A409VZG2</accession>
<feature type="domain" description="Proteasome activator complex subunit 4-like HEAT repeat-like" evidence="12">
    <location>
        <begin position="1568"/>
        <end position="1840"/>
    </location>
</feature>
<dbReference type="InterPro" id="IPR055455">
    <property type="entry name" value="HEAT_PSME4"/>
</dbReference>
<dbReference type="PANTHER" id="PTHR32170">
    <property type="entry name" value="PROTEASOME ACTIVATOR COMPLEX SUBUNIT 4"/>
    <property type="match status" value="1"/>
</dbReference>
<evidence type="ECO:0000256" key="7">
    <source>
        <dbReference type="ARBA" id="ARBA00023204"/>
    </source>
</evidence>
<keyword evidence="5" id="KW-0677">Repeat</keyword>
<feature type="compositionally biased region" description="Polar residues" evidence="9">
    <location>
        <begin position="1"/>
        <end position="22"/>
    </location>
</feature>
<dbReference type="GO" id="GO:0005829">
    <property type="term" value="C:cytosol"/>
    <property type="evidence" value="ECO:0007669"/>
    <property type="project" value="TreeGrafter"/>
</dbReference>
<dbReference type="GO" id="GO:0016607">
    <property type="term" value="C:nuclear speck"/>
    <property type="evidence" value="ECO:0007669"/>
    <property type="project" value="UniProtKB-SubCell"/>
</dbReference>
<feature type="domain" description="Proteasome activator Blm10 middle HEAT repeats region" evidence="11">
    <location>
        <begin position="748"/>
        <end position="1286"/>
    </location>
</feature>
<evidence type="ECO:0000256" key="3">
    <source>
        <dbReference type="ARBA" id="ARBA00005739"/>
    </source>
</evidence>
<dbReference type="PANTHER" id="PTHR32170:SF3">
    <property type="entry name" value="PROTEASOME ACTIVATOR COMPLEX SUBUNIT 4"/>
    <property type="match status" value="1"/>
</dbReference>
<evidence type="ECO:0000256" key="5">
    <source>
        <dbReference type="ARBA" id="ARBA00022737"/>
    </source>
</evidence>
<keyword evidence="8" id="KW-0539">Nucleus</keyword>
<dbReference type="OrthoDB" id="17907at2759"/>
<dbReference type="SUPFAM" id="SSF48371">
    <property type="entry name" value="ARM repeat"/>
    <property type="match status" value="2"/>
</dbReference>
<evidence type="ECO:0000256" key="2">
    <source>
        <dbReference type="ARBA" id="ARBA00004496"/>
    </source>
</evidence>
<evidence type="ECO:0000313" key="13">
    <source>
        <dbReference type="EMBL" id="PPQ71611.1"/>
    </source>
</evidence>
<dbReference type="InterPro" id="IPR035309">
    <property type="entry name" value="PSME4"/>
</dbReference>
<dbReference type="InterPro" id="IPR032430">
    <property type="entry name" value="Blm10_mid"/>
</dbReference>
<evidence type="ECO:0000256" key="9">
    <source>
        <dbReference type="SAM" id="MobiDB-lite"/>
    </source>
</evidence>
<dbReference type="GO" id="GO:0006281">
    <property type="term" value="P:DNA repair"/>
    <property type="evidence" value="ECO:0007669"/>
    <property type="project" value="UniProtKB-KW"/>
</dbReference>
<dbReference type="InterPro" id="IPR021843">
    <property type="entry name" value="PSME4_C"/>
</dbReference>
<dbReference type="Pfam" id="PF11919">
    <property type="entry name" value="PSME4_C"/>
    <property type="match status" value="1"/>
</dbReference>
<feature type="compositionally biased region" description="Basic and acidic residues" evidence="9">
    <location>
        <begin position="202"/>
        <end position="217"/>
    </location>
</feature>
<dbReference type="GO" id="GO:0070628">
    <property type="term" value="F:proteasome binding"/>
    <property type="evidence" value="ECO:0007669"/>
    <property type="project" value="InterPro"/>
</dbReference>
<feature type="region of interest" description="Disordered" evidence="9">
    <location>
        <begin position="1"/>
        <end position="42"/>
    </location>
</feature>
<keyword evidence="7" id="KW-0234">DNA repair</keyword>
<keyword evidence="14" id="KW-1185">Reference proteome</keyword>
<dbReference type="EMBL" id="NHYE01005495">
    <property type="protein sequence ID" value="PPQ71611.1"/>
    <property type="molecule type" value="Genomic_DNA"/>
</dbReference>
<evidence type="ECO:0000256" key="1">
    <source>
        <dbReference type="ARBA" id="ARBA00004324"/>
    </source>
</evidence>
<dbReference type="Pfam" id="PF16507">
    <property type="entry name" value="HEAT_PSME4_mid"/>
    <property type="match status" value="1"/>
</dbReference>
<evidence type="ECO:0000256" key="4">
    <source>
        <dbReference type="ARBA" id="ARBA00022490"/>
    </source>
</evidence>
<dbReference type="Gene3D" id="1.25.10.10">
    <property type="entry name" value="Leucine-rich Repeat Variant"/>
    <property type="match status" value="1"/>
</dbReference>
<proteinExistence type="inferred from homology"/>
<feature type="region of interest" description="Disordered" evidence="9">
    <location>
        <begin position="582"/>
        <end position="604"/>
    </location>
</feature>
<feature type="region of interest" description="Disordered" evidence="9">
    <location>
        <begin position="201"/>
        <end position="222"/>
    </location>
</feature>
<feature type="region of interest" description="Disordered" evidence="9">
    <location>
        <begin position="117"/>
        <end position="137"/>
    </location>
</feature>
<dbReference type="InParanoid" id="A0A409VZG2"/>
<keyword evidence="6" id="KW-0227">DNA damage</keyword>
<keyword evidence="4" id="KW-0963">Cytoplasm</keyword>
<evidence type="ECO:0000256" key="8">
    <source>
        <dbReference type="ARBA" id="ARBA00023242"/>
    </source>
</evidence>
<comment type="similarity">
    <text evidence="3">Belongs to the BLM10 family.</text>
</comment>
<dbReference type="InterPro" id="IPR016024">
    <property type="entry name" value="ARM-type_fold"/>
</dbReference>
<evidence type="ECO:0000313" key="14">
    <source>
        <dbReference type="Proteomes" id="UP000284706"/>
    </source>
</evidence>
<dbReference type="GO" id="GO:0010499">
    <property type="term" value="P:proteasomal ubiquitin-independent protein catabolic process"/>
    <property type="evidence" value="ECO:0007669"/>
    <property type="project" value="TreeGrafter"/>
</dbReference>
<dbReference type="InterPro" id="IPR011989">
    <property type="entry name" value="ARM-like"/>
</dbReference>
<comment type="caution">
    <text evidence="13">The sequence shown here is derived from an EMBL/GenBank/DDBJ whole genome shotgun (WGS) entry which is preliminary data.</text>
</comment>
<evidence type="ECO:0000256" key="6">
    <source>
        <dbReference type="ARBA" id="ARBA00022763"/>
    </source>
</evidence>
<protein>
    <recommendedName>
        <fullName evidence="15">Proteasome activator Blm10 mid region domain-containing protein</fullName>
    </recommendedName>
</protein>
<feature type="compositionally biased region" description="Basic and acidic residues" evidence="9">
    <location>
        <begin position="582"/>
        <end position="603"/>
    </location>
</feature>
<dbReference type="Proteomes" id="UP000284706">
    <property type="component" value="Unassembled WGS sequence"/>
</dbReference>
<organism evidence="13 14">
    <name type="scientific">Gymnopilus dilepis</name>
    <dbReference type="NCBI Taxonomy" id="231916"/>
    <lineage>
        <taxon>Eukaryota</taxon>
        <taxon>Fungi</taxon>
        <taxon>Dikarya</taxon>
        <taxon>Basidiomycota</taxon>
        <taxon>Agaricomycotina</taxon>
        <taxon>Agaricomycetes</taxon>
        <taxon>Agaricomycetidae</taxon>
        <taxon>Agaricales</taxon>
        <taxon>Agaricineae</taxon>
        <taxon>Hymenogastraceae</taxon>
        <taxon>Gymnopilus</taxon>
    </lineage>
</organism>
<comment type="subcellular location">
    <subcellularLocation>
        <location evidence="2">Cytoplasm</location>
    </subcellularLocation>
    <subcellularLocation>
        <location evidence="1">Nucleus speckle</location>
    </subcellularLocation>
</comment>
<reference evidence="13 14" key="1">
    <citation type="journal article" date="2018" name="Evol. Lett.">
        <title>Horizontal gene cluster transfer increased hallucinogenic mushroom diversity.</title>
        <authorList>
            <person name="Reynolds H.T."/>
            <person name="Vijayakumar V."/>
            <person name="Gluck-Thaler E."/>
            <person name="Korotkin H.B."/>
            <person name="Matheny P.B."/>
            <person name="Slot J.C."/>
        </authorList>
    </citation>
    <scope>NUCLEOTIDE SEQUENCE [LARGE SCALE GENOMIC DNA]</scope>
    <source>
        <strain evidence="13 14">SRW20</strain>
    </source>
</reference>
<evidence type="ECO:0000259" key="11">
    <source>
        <dbReference type="Pfam" id="PF16507"/>
    </source>
</evidence>
<evidence type="ECO:0008006" key="15">
    <source>
        <dbReference type="Google" id="ProtNLM"/>
    </source>
</evidence>
<dbReference type="GO" id="GO:0016504">
    <property type="term" value="F:peptidase activator activity"/>
    <property type="evidence" value="ECO:0007669"/>
    <property type="project" value="InterPro"/>
</dbReference>
<evidence type="ECO:0000259" key="12">
    <source>
        <dbReference type="Pfam" id="PF23096"/>
    </source>
</evidence>
<evidence type="ECO:0000259" key="10">
    <source>
        <dbReference type="Pfam" id="PF11919"/>
    </source>
</evidence>
<dbReference type="Pfam" id="PF23096">
    <property type="entry name" value="HEAT_PSME4"/>
    <property type="match status" value="1"/>
</dbReference>
<feature type="domain" description="Proteasome activator complex subunit 4 C-terminal" evidence="10">
    <location>
        <begin position="2142"/>
        <end position="2228"/>
    </location>
</feature>
<sequence>MSTYAESAHESQTGPLASTSNHVPPHIHGHRRRPTQEFPNGDLLPLSDRNAWYYPSLGHDSDDEELDVGLPEGNWGHKNAKGARWVRRGKIAVWGPEMEDWEAEERARKRIKLLLPQERRSPSPPTIPHLARTPSPPLVSPYPAPNSHHMNYTSFVLDKSITHTFRSTLLEELEEATNSLIEGEATMKRALGRLWQVMSEDPDVKKGDDASLVPKREDEDEQAEELDEQARRVARAPDLIPATHKLFLLSYASESPTDLDPSHFTVPETQLSTLEKSLSALRELQDDGRELRRLNSPTPLLSFSSLLHDTFCMLPDINSLRITDGDIPSACSSGIPIPNDIEDAQGEYYMEKLKAYAKSLPYSIEPNSKMIDMLDFILTRLVQTVEAKDFDVGFLQWDSMLTYWIMLKYPIPKDRRIRIARLYYHLSLTPGMSTQIVATCADGFKVLTRSKRKMTIDDMRLPWKPIYDILSQDLFLKRRQFEYTQLSWCMGYIAENSRKFFHPAAINDMLATFLPPLDGTNLDTILSSEYYLTTFLPLTHPQYYLPMLFRLWESINSYMFDERMLHFMSKLTEMHVNPEVSDPKRIAEIPDDERSPGEERPDWSETLSGDQYVWHGLYKDVGIFTEHDWNFLMCKCLASMEIPLADGGSLTTGPSVDSQVGFEIGRLPKPQWRIPSLARIIVYSMAPDGVPVPPSNAPTPMFSPLPSGVSTPRLANGNVGDYLSAAIGKQALPHQRAYLGGSRALDSLARLIASTESFFHPSNSGSWTSDLSAFIKYIVYDFNKRWMEEQQPDCKTPKNRRLTKLMRRELVKSLRTVVLLAMFSQDSTTVSNIQSCLKSMSIMEPDLILHPILERAVPSLEALVETQRTIAVIKALGAVAPAIVCRDVYYPGAKHLVPILELLLPGIDLNDPSKTLCTTAFLVEISQYIMIGDLTMFDKLKLPQLDTEAILPAPQPVTLPSFSLDELNGEAFDALGPKLSREEEDALLKDATGSFPDWVTSFIRRVIQLLENLPEEGPGGSAGGATEVQVVDAVTGACSQICIHLSEPLYDLVLDMVFDYASTNVRTNSVRAIHQLVECVANADADKTLAKFFHLCSRNIRTELENGASSIRTTSSSTPLPSDATLHWNLAILRGTVYNDGKSILRYEEDMISLLKVLHDKALSKRGYDWTGKLLSSLLLTLTHTYPLENKFVNPEEWQSEDFQRNHHRYWGKVYAPDEVTISWHVPDAAEINFTQRIFKELVEPALARLESLLDSGVVRDAIWRSDFCRHLTIVRNAFVGTPTLIKENISQQDLLDGKLTSDILNEIPEMIASVTPINSAFALTDPSDSRYQYILGVKHRFGKFLHAASVSLRAQGEENTVDAVQILVNSIRTYMMEYGDSRDSYYVNSDQYTGEKNIARQYAGQKVWPRAVYVRRARFYNSARLHWNSIERRKGPIEDSLIDDLAECELFQPSIQNCVSAVFENCLGNFVEPNTTVYDVSVPAIDQAVKDLKDFLKMSPKEEAITRRASEKRVYRVEFANEAVQTANQNILEIGNSSRTHWKYGIWAVRCLRTLVRRDMPLTRQQISFFLEKVHDDQPNIRYYAQRAIMKSASNIKLRTFCSNPVDLALARSRNPLKHSVTVIPTARTTQDFLDLYQIPVDLKAPDRKPILYDKDPPGWLVWNKTISLYALPHASTSTFQPWESGSSDAIQAVREITTNAAFWEALSVYYSEENHETSITQDNVSCVKSIFQLLEDEPFEAFKPTVDKLVADKDQNKQRAAAEFLAGVLGGSKHWPTTKQVALWQWFIPHMRTIFYHNLKTDTLSVWTSFLDYMFYHKDPRRVQPLVDFLVEAFMNLDFNEELSFDAVKIATLFRAFYTGLGRKFLPWTDQTVDRFWTEIYSDHEDVRAFISEILAFSQNWQPKPSLPTTEVLLKECQSTSKDRDIMSIRGSYHRPRVDDLVVRFKEWREARLPGVRAAQSKYDRVGITICKWLYQSLHDLHANSTFDYILPLMPEIFRFTEVNDNNTLAVRASNLLVRMCGVAPPVALINPILQGIFDAIQNSPSWRVRLKALPLLQVFYFRQLPLISEIKIVEMLEVLCRCLDDEVVEVREMAATTLSGILRLSPRRSVLTLKERFTRLLKNTHIPERQDSDYNKAIRQRHAAILGICALVDSYPYTVEKWMPDLLTNVLAEHTYDPIPISTTVRKCAANFKRTHQDTWHEDSKCFNESQLAALSTLLTGSSYCMSA</sequence>
<gene>
    <name evidence="13" type="ORF">CVT26_010546</name>
</gene>
<name>A0A409VZG2_9AGAR</name>